<dbReference type="CDD" id="cd00303">
    <property type="entry name" value="retropepsin_like"/>
    <property type="match status" value="1"/>
</dbReference>
<evidence type="ECO:0000256" key="1">
    <source>
        <dbReference type="SAM" id="MobiDB-lite"/>
    </source>
</evidence>
<dbReference type="OrthoDB" id="1937476at2759"/>
<comment type="caution">
    <text evidence="2">The sequence shown here is derived from an EMBL/GenBank/DDBJ whole genome shotgun (WGS) entry which is preliminary data.</text>
</comment>
<dbReference type="EMBL" id="CAJGYO010000010">
    <property type="protein sequence ID" value="CAD6257622.1"/>
    <property type="molecule type" value="Genomic_DNA"/>
</dbReference>
<gene>
    <name evidence="2" type="ORF">NCGR_LOCUS41107</name>
</gene>
<keyword evidence="3" id="KW-1185">Reference proteome</keyword>
<sequence length="249" mass="28379">MPEDNAQEVKIDQNGDKVEEDEDGEITEQARNLKTLNQYQQDILRLQNKKEQLLRQAVARHIFTITGGSNQEHENKRARREFERRVHTISPRVPLNRPAWSMVPITFDKNDFQVRDFPHTDAFVATSNIAAFTIHNILIDNGSSADILFIKPFEQMNLDKRTLEPAGNSLFGFGGKKIDALRKKAISVSVVEGEKVRTETITFDIVNMDYPYTAIFGRGVLSRFEIVIKQSYLCMKMPSPFGIIAVHGD</sequence>
<reference evidence="2" key="1">
    <citation type="submission" date="2020-10" db="EMBL/GenBank/DDBJ databases">
        <authorList>
            <person name="Han B."/>
            <person name="Lu T."/>
            <person name="Zhao Q."/>
            <person name="Huang X."/>
            <person name="Zhao Y."/>
        </authorList>
    </citation>
    <scope>NUCLEOTIDE SEQUENCE</scope>
</reference>
<protein>
    <submittedName>
        <fullName evidence="2">Uncharacterized protein</fullName>
    </submittedName>
</protein>
<organism evidence="2 3">
    <name type="scientific">Miscanthus lutarioriparius</name>
    <dbReference type="NCBI Taxonomy" id="422564"/>
    <lineage>
        <taxon>Eukaryota</taxon>
        <taxon>Viridiplantae</taxon>
        <taxon>Streptophyta</taxon>
        <taxon>Embryophyta</taxon>
        <taxon>Tracheophyta</taxon>
        <taxon>Spermatophyta</taxon>
        <taxon>Magnoliopsida</taxon>
        <taxon>Liliopsida</taxon>
        <taxon>Poales</taxon>
        <taxon>Poaceae</taxon>
        <taxon>PACMAD clade</taxon>
        <taxon>Panicoideae</taxon>
        <taxon>Andropogonodae</taxon>
        <taxon>Andropogoneae</taxon>
        <taxon>Saccharinae</taxon>
        <taxon>Miscanthus</taxon>
    </lineage>
</organism>
<feature type="region of interest" description="Disordered" evidence="1">
    <location>
        <begin position="1"/>
        <end position="25"/>
    </location>
</feature>
<evidence type="ECO:0000313" key="3">
    <source>
        <dbReference type="Proteomes" id="UP000604825"/>
    </source>
</evidence>
<name>A0A811QNC1_9POAL</name>
<evidence type="ECO:0000313" key="2">
    <source>
        <dbReference type="EMBL" id="CAD6257622.1"/>
    </source>
</evidence>
<dbReference type="PANTHER" id="PTHR33240">
    <property type="entry name" value="OS08G0508500 PROTEIN"/>
    <property type="match status" value="1"/>
</dbReference>
<dbReference type="AlphaFoldDB" id="A0A811QNC1"/>
<proteinExistence type="predicted"/>
<accession>A0A811QNC1</accession>
<dbReference type="Proteomes" id="UP000604825">
    <property type="component" value="Unassembled WGS sequence"/>
</dbReference>
<dbReference type="PANTHER" id="PTHR33240:SF15">
    <property type="entry name" value="GAG-PRO-LIKE PROTEIN"/>
    <property type="match status" value="1"/>
</dbReference>
<feature type="compositionally biased region" description="Basic and acidic residues" evidence="1">
    <location>
        <begin position="7"/>
        <end position="17"/>
    </location>
</feature>